<dbReference type="Proteomes" id="UP000309676">
    <property type="component" value="Unassembled WGS sequence"/>
</dbReference>
<dbReference type="GO" id="GO:0005524">
    <property type="term" value="F:ATP binding"/>
    <property type="evidence" value="ECO:0007669"/>
    <property type="project" value="UniProtKB-KW"/>
</dbReference>
<dbReference type="SMART" id="SM00387">
    <property type="entry name" value="HATPase_c"/>
    <property type="match status" value="1"/>
</dbReference>
<keyword evidence="4" id="KW-1003">Cell membrane</keyword>
<evidence type="ECO:0000259" key="15">
    <source>
        <dbReference type="PROSITE" id="PS50885"/>
    </source>
</evidence>
<evidence type="ECO:0000313" key="16">
    <source>
        <dbReference type="EMBL" id="TLS50948.1"/>
    </source>
</evidence>
<dbReference type="SUPFAM" id="SSF55874">
    <property type="entry name" value="ATPase domain of HSP90 chaperone/DNA topoisomerase II/histidine kinase"/>
    <property type="match status" value="1"/>
</dbReference>
<feature type="region of interest" description="Disordered" evidence="12">
    <location>
        <begin position="598"/>
        <end position="625"/>
    </location>
</feature>
<dbReference type="InterPro" id="IPR004358">
    <property type="entry name" value="Sig_transdc_His_kin-like_C"/>
</dbReference>
<keyword evidence="13" id="KW-1133">Transmembrane helix</keyword>
<evidence type="ECO:0000256" key="3">
    <source>
        <dbReference type="ARBA" id="ARBA00012438"/>
    </source>
</evidence>
<dbReference type="EC" id="2.7.13.3" evidence="3"/>
<keyword evidence="7" id="KW-0547">Nucleotide-binding</keyword>
<feature type="transmembrane region" description="Helical" evidence="13">
    <location>
        <begin position="20"/>
        <end position="40"/>
    </location>
</feature>
<dbReference type="InterPro" id="IPR003594">
    <property type="entry name" value="HATPase_dom"/>
</dbReference>
<protein>
    <recommendedName>
        <fullName evidence="3">histidine kinase</fullName>
        <ecNumber evidence="3">2.7.13.3</ecNumber>
    </recommendedName>
</protein>
<dbReference type="PROSITE" id="PS50109">
    <property type="entry name" value="HIS_KIN"/>
    <property type="match status" value="1"/>
</dbReference>
<dbReference type="CDD" id="cd06225">
    <property type="entry name" value="HAMP"/>
    <property type="match status" value="1"/>
</dbReference>
<keyword evidence="11 13" id="KW-0472">Membrane</keyword>
<dbReference type="AlphaFoldDB" id="A0A5R9GC28"/>
<evidence type="ECO:0000256" key="7">
    <source>
        <dbReference type="ARBA" id="ARBA00022741"/>
    </source>
</evidence>
<dbReference type="Pfam" id="PF02518">
    <property type="entry name" value="HATPase_c"/>
    <property type="match status" value="1"/>
</dbReference>
<sequence>MIVRMFENLSHLSIKYKLFLSYLALILIPLIVFLWVNTYATDKENEKEIIYSAQQVLKQTNSFLEFKTKSAVTTLNMIVLNEVVLELIQKNPNQYVDNIGQWIVDSNKLGSQFLLAKNNPDVSYVRIYMKQGLALFAESNELKNQHRYVDEPWYRKLQAGRNTIGWFDKRYFQDGDEVGYLHVLRNIPSPLDLSQSLGIAGLAIQEKQIQPILDQSVFTPATTALLINSRSEIVSMASHSRGNLLDADAFVGLLAAFAKDNLSNGVLKTVDHAGEKLLIGAQEVEDSDWTLLLITPYSDILNLSDKSRKPMIVAFLIIALLALPLSFLAASSAVSRIKALIIQIRKAGRGDYQVTTIPSSQDEIGELIRNYQHMLSTIAASIDEQYRMGKDIKTLELRALQAQINPHFLYNTLDLINWMSVKHAAHEIGEAAIALSRFYKLSLSGGEDTVTIRNELEHVKAYVQIQNLRFEDGIRLAIDVPAPLLDDPILKITLQPIVENAIVHGILEKEAETGTIAIRGERTGDVIYLYVQDDGIGMTDDTMARLLGGPTPDVARSGYGLKNIDERLRIHYGDKFGLSFQSAPGEGTTVILRIPAADAKEPHPIDGVPGDESGRITSSSRINPS</sequence>
<evidence type="ECO:0000256" key="4">
    <source>
        <dbReference type="ARBA" id="ARBA00022475"/>
    </source>
</evidence>
<keyword evidence="8 16" id="KW-0418">Kinase</keyword>
<dbReference type="Gene3D" id="6.10.340.10">
    <property type="match status" value="1"/>
</dbReference>
<dbReference type="SMART" id="SM00304">
    <property type="entry name" value="HAMP"/>
    <property type="match status" value="1"/>
</dbReference>
<evidence type="ECO:0000256" key="6">
    <source>
        <dbReference type="ARBA" id="ARBA00022679"/>
    </source>
</evidence>
<dbReference type="OrthoDB" id="9776552at2"/>
<dbReference type="InterPro" id="IPR010559">
    <property type="entry name" value="Sig_transdc_His_kin_internal"/>
</dbReference>
<dbReference type="InterPro" id="IPR003660">
    <property type="entry name" value="HAMP_dom"/>
</dbReference>
<dbReference type="GO" id="GO:0005886">
    <property type="term" value="C:plasma membrane"/>
    <property type="evidence" value="ECO:0007669"/>
    <property type="project" value="UniProtKB-SubCell"/>
</dbReference>
<evidence type="ECO:0000256" key="8">
    <source>
        <dbReference type="ARBA" id="ARBA00022777"/>
    </source>
</evidence>
<dbReference type="EMBL" id="VCIW01000012">
    <property type="protein sequence ID" value="TLS50948.1"/>
    <property type="molecule type" value="Genomic_DNA"/>
</dbReference>
<dbReference type="Pfam" id="PF06580">
    <property type="entry name" value="His_kinase"/>
    <property type="match status" value="1"/>
</dbReference>
<dbReference type="PANTHER" id="PTHR34220">
    <property type="entry name" value="SENSOR HISTIDINE KINASE YPDA"/>
    <property type="match status" value="1"/>
</dbReference>
<dbReference type="PROSITE" id="PS50885">
    <property type="entry name" value="HAMP"/>
    <property type="match status" value="1"/>
</dbReference>
<dbReference type="RefSeq" id="WP_138195634.1">
    <property type="nucleotide sequence ID" value="NZ_VCIW01000012.1"/>
</dbReference>
<evidence type="ECO:0000256" key="5">
    <source>
        <dbReference type="ARBA" id="ARBA00022553"/>
    </source>
</evidence>
<feature type="domain" description="HAMP" evidence="15">
    <location>
        <begin position="331"/>
        <end position="383"/>
    </location>
</feature>
<dbReference type="PANTHER" id="PTHR34220:SF7">
    <property type="entry name" value="SENSOR HISTIDINE KINASE YPDA"/>
    <property type="match status" value="1"/>
</dbReference>
<reference evidence="16 17" key="1">
    <citation type="submission" date="2019-05" db="EMBL/GenBank/DDBJ databases">
        <authorList>
            <person name="Narsing Rao M.P."/>
            <person name="Li W.J."/>
        </authorList>
    </citation>
    <scope>NUCLEOTIDE SEQUENCE [LARGE SCALE GENOMIC DNA]</scope>
    <source>
        <strain evidence="16 17">SYSU_K30003</strain>
    </source>
</reference>
<dbReference type="InterPro" id="IPR005467">
    <property type="entry name" value="His_kinase_dom"/>
</dbReference>
<comment type="caution">
    <text evidence="16">The sequence shown here is derived from an EMBL/GenBank/DDBJ whole genome shotgun (WGS) entry which is preliminary data.</text>
</comment>
<accession>A0A5R9GC28</accession>
<keyword evidence="6" id="KW-0808">Transferase</keyword>
<dbReference type="InterPro" id="IPR050640">
    <property type="entry name" value="Bact_2-comp_sensor_kinase"/>
</dbReference>
<organism evidence="16 17">
    <name type="scientific">Paenibacillus antri</name>
    <dbReference type="NCBI Taxonomy" id="2582848"/>
    <lineage>
        <taxon>Bacteria</taxon>
        <taxon>Bacillati</taxon>
        <taxon>Bacillota</taxon>
        <taxon>Bacilli</taxon>
        <taxon>Bacillales</taxon>
        <taxon>Paenibacillaceae</taxon>
        <taxon>Paenibacillus</taxon>
    </lineage>
</organism>
<dbReference type="Pfam" id="PF00672">
    <property type="entry name" value="HAMP"/>
    <property type="match status" value="1"/>
</dbReference>
<keyword evidence="17" id="KW-1185">Reference proteome</keyword>
<evidence type="ECO:0000259" key="14">
    <source>
        <dbReference type="PROSITE" id="PS50109"/>
    </source>
</evidence>
<keyword evidence="13" id="KW-0812">Transmembrane</keyword>
<keyword evidence="10" id="KW-0902">Two-component regulatory system</keyword>
<proteinExistence type="predicted"/>
<evidence type="ECO:0000313" key="17">
    <source>
        <dbReference type="Proteomes" id="UP000309676"/>
    </source>
</evidence>
<gene>
    <name evidence="16" type="ORF">FE782_18035</name>
</gene>
<evidence type="ECO:0000256" key="13">
    <source>
        <dbReference type="SAM" id="Phobius"/>
    </source>
</evidence>
<feature type="transmembrane region" description="Helical" evidence="13">
    <location>
        <begin position="312"/>
        <end position="334"/>
    </location>
</feature>
<name>A0A5R9GC28_9BACL</name>
<dbReference type="InterPro" id="IPR036890">
    <property type="entry name" value="HATPase_C_sf"/>
</dbReference>
<evidence type="ECO:0000256" key="10">
    <source>
        <dbReference type="ARBA" id="ARBA00023012"/>
    </source>
</evidence>
<dbReference type="Gene3D" id="3.30.565.10">
    <property type="entry name" value="Histidine kinase-like ATPase, C-terminal domain"/>
    <property type="match status" value="1"/>
</dbReference>
<evidence type="ECO:0000256" key="12">
    <source>
        <dbReference type="SAM" id="MobiDB-lite"/>
    </source>
</evidence>
<feature type="domain" description="Histidine kinase" evidence="14">
    <location>
        <begin position="494"/>
        <end position="598"/>
    </location>
</feature>
<evidence type="ECO:0000256" key="1">
    <source>
        <dbReference type="ARBA" id="ARBA00000085"/>
    </source>
</evidence>
<comment type="catalytic activity">
    <reaction evidence="1">
        <text>ATP + protein L-histidine = ADP + protein N-phospho-L-histidine.</text>
        <dbReference type="EC" id="2.7.13.3"/>
    </reaction>
</comment>
<keyword evidence="5" id="KW-0597">Phosphoprotein</keyword>
<comment type="subcellular location">
    <subcellularLocation>
        <location evidence="2">Cell membrane</location>
        <topology evidence="2">Multi-pass membrane protein</topology>
    </subcellularLocation>
</comment>
<evidence type="ECO:0000256" key="9">
    <source>
        <dbReference type="ARBA" id="ARBA00022840"/>
    </source>
</evidence>
<feature type="compositionally biased region" description="Polar residues" evidence="12">
    <location>
        <begin position="615"/>
        <end position="625"/>
    </location>
</feature>
<evidence type="ECO:0000256" key="2">
    <source>
        <dbReference type="ARBA" id="ARBA00004651"/>
    </source>
</evidence>
<dbReference type="GO" id="GO:0000155">
    <property type="term" value="F:phosphorelay sensor kinase activity"/>
    <property type="evidence" value="ECO:0007669"/>
    <property type="project" value="InterPro"/>
</dbReference>
<keyword evidence="9" id="KW-0067">ATP-binding</keyword>
<evidence type="ECO:0000256" key="11">
    <source>
        <dbReference type="ARBA" id="ARBA00023136"/>
    </source>
</evidence>
<dbReference type="PRINTS" id="PR00344">
    <property type="entry name" value="BCTRLSENSOR"/>
</dbReference>